<feature type="region of interest" description="Disordered" evidence="4">
    <location>
        <begin position="286"/>
        <end position="357"/>
    </location>
</feature>
<dbReference type="PANTHER" id="PTHR47713">
    <property type="entry name" value="HOMEODOMAIN-LIKE SUPERFAMILY PROTEIN"/>
    <property type="match status" value="1"/>
</dbReference>
<feature type="compositionally biased region" description="Basic and acidic residues" evidence="4">
    <location>
        <begin position="296"/>
        <end position="316"/>
    </location>
</feature>
<reference evidence="6" key="1">
    <citation type="submission" date="2023-03" db="EMBL/GenBank/DDBJ databases">
        <authorList>
            <person name="Julca I."/>
        </authorList>
    </citation>
    <scope>NUCLEOTIDE SEQUENCE</scope>
</reference>
<protein>
    <submittedName>
        <fullName evidence="6">OLC1v1000460C3</fullName>
    </submittedName>
</protein>
<organism evidence="6 7">
    <name type="scientific">Oldenlandia corymbosa var. corymbosa</name>
    <dbReference type="NCBI Taxonomy" id="529605"/>
    <lineage>
        <taxon>Eukaryota</taxon>
        <taxon>Viridiplantae</taxon>
        <taxon>Streptophyta</taxon>
        <taxon>Embryophyta</taxon>
        <taxon>Tracheophyta</taxon>
        <taxon>Spermatophyta</taxon>
        <taxon>Magnoliopsida</taxon>
        <taxon>eudicotyledons</taxon>
        <taxon>Gunneridae</taxon>
        <taxon>Pentapetalae</taxon>
        <taxon>asterids</taxon>
        <taxon>lamiids</taxon>
        <taxon>Gentianales</taxon>
        <taxon>Rubiaceae</taxon>
        <taxon>Rubioideae</taxon>
        <taxon>Spermacoceae</taxon>
        <taxon>Hedyotis-Oldenlandia complex</taxon>
        <taxon>Oldenlandia</taxon>
    </lineage>
</organism>
<gene>
    <name evidence="6" type="ORF">OLC1_LOCUS11609</name>
</gene>
<evidence type="ECO:0000313" key="6">
    <source>
        <dbReference type="EMBL" id="CAI9102223.1"/>
    </source>
</evidence>
<dbReference type="GO" id="GO:0005634">
    <property type="term" value="C:nucleus"/>
    <property type="evidence" value="ECO:0007669"/>
    <property type="project" value="UniProtKB-SubCell"/>
</dbReference>
<keyword evidence="2 3" id="KW-0238">DNA-binding</keyword>
<comment type="subcellular location">
    <subcellularLocation>
        <location evidence="1 2 3">Nucleus</location>
    </subcellularLocation>
</comment>
<sequence length="509" mass="57227">MGDNEHSGDEKALPENKKRTVKTRAQVEALEQFYDEHKYPTESMKEEVAKAIGLTEKQVSGWFCHRRLKDKRLSNDAKAGGRQDRSSGIVQDRGSGFRQDSCGSTKQGDDRHFEPREVESRRLTCQESSAAEINYELGSRHLAMAKHCSPDDTSSGSSSSLRHTSFSYERDHFGVDVSRNHGQGLAIGVKEFKPRTGPSGYLKVKCQVENAAITAVKRQLGRHYRADGPPLGVEFDPLPPCAFESPIAEPHNGSYYAEESALAYSPEVVMGHRNHNSGPGYRYTSGISSHNSQMDSRSKKARGPDNPEAYYQEKFHTRSPKYNQNDFRPAKSSSTDIHEGSVKRNRVHESWESDQRTARDVGVMSLDSLSGHNQSNIYAAKINRKPSEPWLQNHKSKRPKVSTSDHYDSGRLNSTYKVFENDDSKYKGLFRRTPKETKSPGEKVAVNDSFDPVQPEASKRIKNELVEDYTKKPFRKEGSPWENQVPRPAAEVPSSYSEDDETADTSSED</sequence>
<dbReference type="PANTHER" id="PTHR47713:SF2">
    <property type="entry name" value="HOMEODOMAIN-LIKE SUPERFAMILY PROTEIN"/>
    <property type="match status" value="1"/>
</dbReference>
<feature type="compositionally biased region" description="Polar residues" evidence="4">
    <location>
        <begin position="286"/>
        <end position="295"/>
    </location>
</feature>
<feature type="compositionally biased region" description="Basic and acidic residues" evidence="4">
    <location>
        <begin position="73"/>
        <end position="85"/>
    </location>
</feature>
<dbReference type="Pfam" id="PF00046">
    <property type="entry name" value="Homeodomain"/>
    <property type="match status" value="1"/>
</dbReference>
<dbReference type="SUPFAM" id="SSF46689">
    <property type="entry name" value="Homeodomain-like"/>
    <property type="match status" value="1"/>
</dbReference>
<feature type="compositionally biased region" description="Basic and acidic residues" evidence="4">
    <location>
        <begin position="1"/>
        <end position="18"/>
    </location>
</feature>
<evidence type="ECO:0000259" key="5">
    <source>
        <dbReference type="PROSITE" id="PS50071"/>
    </source>
</evidence>
<evidence type="ECO:0000256" key="2">
    <source>
        <dbReference type="PROSITE-ProRule" id="PRU00108"/>
    </source>
</evidence>
<evidence type="ECO:0000313" key="7">
    <source>
        <dbReference type="Proteomes" id="UP001161247"/>
    </source>
</evidence>
<feature type="region of interest" description="Disordered" evidence="4">
    <location>
        <begin position="73"/>
        <end position="125"/>
    </location>
</feature>
<accession>A0AAV1D5P6</accession>
<feature type="region of interest" description="Disordered" evidence="4">
    <location>
        <begin position="383"/>
        <end position="413"/>
    </location>
</feature>
<dbReference type="PROSITE" id="PS50071">
    <property type="entry name" value="HOMEOBOX_2"/>
    <property type="match status" value="1"/>
</dbReference>
<feature type="compositionally biased region" description="Basic and acidic residues" evidence="4">
    <location>
        <begin position="107"/>
        <end position="124"/>
    </location>
</feature>
<feature type="compositionally biased region" description="Polar residues" evidence="4">
    <location>
        <begin position="320"/>
        <end position="335"/>
    </location>
</feature>
<dbReference type="GO" id="GO:0003677">
    <property type="term" value="F:DNA binding"/>
    <property type="evidence" value="ECO:0007669"/>
    <property type="project" value="UniProtKB-UniRule"/>
</dbReference>
<dbReference type="Proteomes" id="UP001161247">
    <property type="component" value="Chromosome 4"/>
</dbReference>
<feature type="region of interest" description="Disordered" evidence="4">
    <location>
        <begin position="1"/>
        <end position="23"/>
    </location>
</feature>
<dbReference type="InterPro" id="IPR001356">
    <property type="entry name" value="HD"/>
</dbReference>
<keyword evidence="7" id="KW-1185">Reference proteome</keyword>
<dbReference type="InterPro" id="IPR009057">
    <property type="entry name" value="Homeodomain-like_sf"/>
</dbReference>
<keyword evidence="2 3" id="KW-0539">Nucleus</keyword>
<feature type="DNA-binding region" description="Homeobox" evidence="2">
    <location>
        <begin position="15"/>
        <end position="74"/>
    </location>
</feature>
<dbReference type="Gene3D" id="1.10.10.60">
    <property type="entry name" value="Homeodomain-like"/>
    <property type="match status" value="1"/>
</dbReference>
<dbReference type="AlphaFoldDB" id="A0AAV1D5P6"/>
<name>A0AAV1D5P6_OLDCO</name>
<evidence type="ECO:0000256" key="3">
    <source>
        <dbReference type="RuleBase" id="RU000682"/>
    </source>
</evidence>
<keyword evidence="2 3" id="KW-0371">Homeobox</keyword>
<dbReference type="CDD" id="cd00086">
    <property type="entry name" value="homeodomain"/>
    <property type="match status" value="1"/>
</dbReference>
<feature type="compositionally biased region" description="Basic and acidic residues" evidence="4">
    <location>
        <begin position="336"/>
        <end position="357"/>
    </location>
</feature>
<feature type="region of interest" description="Disordered" evidence="4">
    <location>
        <begin position="430"/>
        <end position="509"/>
    </location>
</feature>
<dbReference type="EMBL" id="OX459121">
    <property type="protein sequence ID" value="CAI9102223.1"/>
    <property type="molecule type" value="Genomic_DNA"/>
</dbReference>
<evidence type="ECO:0000256" key="4">
    <source>
        <dbReference type="SAM" id="MobiDB-lite"/>
    </source>
</evidence>
<feature type="compositionally biased region" description="Basic and acidic residues" evidence="4">
    <location>
        <begin position="457"/>
        <end position="479"/>
    </location>
</feature>
<proteinExistence type="predicted"/>
<dbReference type="SMART" id="SM00389">
    <property type="entry name" value="HOX"/>
    <property type="match status" value="1"/>
</dbReference>
<feature type="compositionally biased region" description="Acidic residues" evidence="4">
    <location>
        <begin position="497"/>
        <end position="509"/>
    </location>
</feature>
<feature type="domain" description="Homeobox" evidence="5">
    <location>
        <begin position="13"/>
        <end position="73"/>
    </location>
</feature>
<evidence type="ECO:0000256" key="1">
    <source>
        <dbReference type="ARBA" id="ARBA00004123"/>
    </source>
</evidence>